<evidence type="ECO:0000313" key="3">
    <source>
        <dbReference type="Proteomes" id="UP001150924"/>
    </source>
</evidence>
<dbReference type="AlphaFoldDB" id="A0A9X3EUD1"/>
<dbReference type="GO" id="GO:0016020">
    <property type="term" value="C:membrane"/>
    <property type="evidence" value="ECO:0007669"/>
    <property type="project" value="TreeGrafter"/>
</dbReference>
<dbReference type="PANTHER" id="PTHR43798:SF33">
    <property type="entry name" value="HYDROLASE, PUTATIVE (AFU_ORTHOLOGUE AFUA_2G14860)-RELATED"/>
    <property type="match status" value="1"/>
</dbReference>
<dbReference type="Pfam" id="PF00561">
    <property type="entry name" value="Abhydrolase_1"/>
    <property type="match status" value="1"/>
</dbReference>
<keyword evidence="2" id="KW-0378">Hydrolase</keyword>
<sequence length="331" mass="35915">MPVPSSLLRRLRRLCLGTLMVLAGLVLLGASYQQIGQALDRRAVHPPGRHVTVDGTSMHLHCTGEGGPTVVLEAGAFGFAQVWAWIQPKVAERTRVCSYDRAGLGWSDDAAPHDGVAVAHRLHALLRNAGEHGPYVLVGHSLGGALIRIFVTHYPDEVVALGFIEPSHPDQLERLPPEAREAHERVVRTLTVVADLTYIGLLRLANPLGRLHAGLPADDYRAACMFTSAAPHVRTSQKEFAAWDRTMAAARANLSVKERPVVVVSGTEPMEGMSPEIFALNLELHAEIAGLSKHSRHVSVEGASHMSLLTRQDHAEQVARLVIELVDSVAR</sequence>
<dbReference type="EMBL" id="JAPNKE010000002">
    <property type="protein sequence ID" value="MCY1009579.1"/>
    <property type="molecule type" value="Genomic_DNA"/>
</dbReference>
<protein>
    <submittedName>
        <fullName evidence="2">Alpha/beta hydrolase</fullName>
    </submittedName>
</protein>
<feature type="domain" description="AB hydrolase-1" evidence="1">
    <location>
        <begin position="68"/>
        <end position="310"/>
    </location>
</feature>
<dbReference type="InterPro" id="IPR000073">
    <property type="entry name" value="AB_hydrolase_1"/>
</dbReference>
<dbReference type="GO" id="GO:0046464">
    <property type="term" value="P:acylglycerol catabolic process"/>
    <property type="evidence" value="ECO:0007669"/>
    <property type="project" value="TreeGrafter"/>
</dbReference>
<name>A0A9X3EUD1_9BACT</name>
<dbReference type="SUPFAM" id="SSF53474">
    <property type="entry name" value="alpha/beta-Hydrolases"/>
    <property type="match status" value="1"/>
</dbReference>
<accession>A0A9X3EUD1</accession>
<gene>
    <name evidence="2" type="ORF">OV079_29240</name>
</gene>
<dbReference type="InterPro" id="IPR050266">
    <property type="entry name" value="AB_hydrolase_sf"/>
</dbReference>
<dbReference type="Gene3D" id="3.40.50.1820">
    <property type="entry name" value="alpha/beta hydrolase"/>
    <property type="match status" value="1"/>
</dbReference>
<evidence type="ECO:0000313" key="2">
    <source>
        <dbReference type="EMBL" id="MCY1009579.1"/>
    </source>
</evidence>
<dbReference type="Proteomes" id="UP001150924">
    <property type="component" value="Unassembled WGS sequence"/>
</dbReference>
<reference evidence="2" key="1">
    <citation type="submission" date="2022-11" db="EMBL/GenBank/DDBJ databases">
        <title>Minimal conservation of predation-associated metabolite biosynthetic gene clusters underscores biosynthetic potential of Myxococcota including descriptions for ten novel species: Archangium lansinium sp. nov., Myxococcus landrumus sp. nov., Nannocystis bai.</title>
        <authorList>
            <person name="Ahearne A."/>
            <person name="Stevens C."/>
            <person name="Phillips K."/>
        </authorList>
    </citation>
    <scope>NUCLEOTIDE SEQUENCE</scope>
    <source>
        <strain evidence="2">Na p29</strain>
    </source>
</reference>
<comment type="caution">
    <text evidence="2">The sequence shown here is derived from an EMBL/GenBank/DDBJ whole genome shotgun (WGS) entry which is preliminary data.</text>
</comment>
<dbReference type="RefSeq" id="WP_267772242.1">
    <property type="nucleotide sequence ID" value="NZ_JAPNKE010000002.1"/>
</dbReference>
<keyword evidence="3" id="KW-1185">Reference proteome</keyword>
<dbReference type="GO" id="GO:0047372">
    <property type="term" value="F:monoacylglycerol lipase activity"/>
    <property type="evidence" value="ECO:0007669"/>
    <property type="project" value="TreeGrafter"/>
</dbReference>
<evidence type="ECO:0000259" key="1">
    <source>
        <dbReference type="Pfam" id="PF00561"/>
    </source>
</evidence>
<proteinExistence type="predicted"/>
<organism evidence="2 3">
    <name type="scientific">Nannocystis pusilla</name>
    <dbReference type="NCBI Taxonomy" id="889268"/>
    <lineage>
        <taxon>Bacteria</taxon>
        <taxon>Pseudomonadati</taxon>
        <taxon>Myxococcota</taxon>
        <taxon>Polyangia</taxon>
        <taxon>Nannocystales</taxon>
        <taxon>Nannocystaceae</taxon>
        <taxon>Nannocystis</taxon>
    </lineage>
</organism>
<dbReference type="PANTHER" id="PTHR43798">
    <property type="entry name" value="MONOACYLGLYCEROL LIPASE"/>
    <property type="match status" value="1"/>
</dbReference>
<dbReference type="InterPro" id="IPR029058">
    <property type="entry name" value="AB_hydrolase_fold"/>
</dbReference>